<dbReference type="RefSeq" id="WP_212675896.1">
    <property type="nucleotide sequence ID" value="NZ_JAGSPJ010000005.1"/>
</dbReference>
<dbReference type="PROSITE" id="PS00092">
    <property type="entry name" value="N6_MTASE"/>
    <property type="match status" value="1"/>
</dbReference>
<evidence type="ECO:0000313" key="4">
    <source>
        <dbReference type="EMBL" id="MBR7800756.1"/>
    </source>
</evidence>
<evidence type="ECO:0000256" key="1">
    <source>
        <dbReference type="ARBA" id="ARBA00022603"/>
    </source>
</evidence>
<keyword evidence="1 4" id="KW-0489">Methyltransferase</keyword>
<dbReference type="PANTHER" id="PTHR43542:SF1">
    <property type="entry name" value="METHYLTRANSFERASE"/>
    <property type="match status" value="1"/>
</dbReference>
<keyword evidence="2 4" id="KW-0808">Transferase</keyword>
<keyword evidence="5" id="KW-1185">Reference proteome</keyword>
<feature type="region of interest" description="Disordered" evidence="3">
    <location>
        <begin position="1"/>
        <end position="22"/>
    </location>
</feature>
<dbReference type="CDD" id="cd02440">
    <property type="entry name" value="AdoMet_MTases"/>
    <property type="match status" value="1"/>
</dbReference>
<dbReference type="PANTHER" id="PTHR43542">
    <property type="entry name" value="METHYLTRANSFERASE"/>
    <property type="match status" value="1"/>
</dbReference>
<evidence type="ECO:0000256" key="2">
    <source>
        <dbReference type="ARBA" id="ARBA00022679"/>
    </source>
</evidence>
<organism evidence="4 5">
    <name type="scientific">Undibacterium fentianense</name>
    <dbReference type="NCBI Taxonomy" id="2828728"/>
    <lineage>
        <taxon>Bacteria</taxon>
        <taxon>Pseudomonadati</taxon>
        <taxon>Pseudomonadota</taxon>
        <taxon>Betaproteobacteria</taxon>
        <taxon>Burkholderiales</taxon>
        <taxon>Oxalobacteraceae</taxon>
        <taxon>Undibacterium</taxon>
    </lineage>
</organism>
<dbReference type="NCBIfam" id="TIGR00095">
    <property type="entry name" value="16S rRNA (guanine(966)-N(2))-methyltransferase RsmD"/>
    <property type="match status" value="1"/>
</dbReference>
<dbReference type="EMBL" id="JAGSPJ010000005">
    <property type="protein sequence ID" value="MBR7800756.1"/>
    <property type="molecule type" value="Genomic_DNA"/>
</dbReference>
<dbReference type="Pfam" id="PF03602">
    <property type="entry name" value="Cons_hypoth95"/>
    <property type="match status" value="1"/>
</dbReference>
<dbReference type="GO" id="GO:0052913">
    <property type="term" value="F:16S rRNA (guanine(966)-N(2))-methyltransferase activity"/>
    <property type="evidence" value="ECO:0007669"/>
    <property type="project" value="UniProtKB-EC"/>
</dbReference>
<dbReference type="Gene3D" id="3.40.50.150">
    <property type="entry name" value="Vaccinia Virus protein VP39"/>
    <property type="match status" value="1"/>
</dbReference>
<accession>A0A941E4A0</accession>
<dbReference type="InterPro" id="IPR029063">
    <property type="entry name" value="SAM-dependent_MTases_sf"/>
</dbReference>
<evidence type="ECO:0000313" key="5">
    <source>
        <dbReference type="Proteomes" id="UP000678545"/>
    </source>
</evidence>
<gene>
    <name evidence="4" type="primary">rsmD</name>
    <name evidence="4" type="ORF">KDM90_12170</name>
</gene>
<protein>
    <submittedName>
        <fullName evidence="4">16S rRNA (Guanine(966)-N(2))-methyltransferase RsmD</fullName>
        <ecNumber evidence="4">2.1.1.171</ecNumber>
    </submittedName>
</protein>
<feature type="compositionally biased region" description="Polar residues" evidence="3">
    <location>
        <begin position="8"/>
        <end position="22"/>
    </location>
</feature>
<proteinExistence type="predicted"/>
<dbReference type="EC" id="2.1.1.171" evidence="4"/>
<reference evidence="4" key="1">
    <citation type="submission" date="2021-04" db="EMBL/GenBank/DDBJ databases">
        <title>novel species isolated from subtropical streams in China.</title>
        <authorList>
            <person name="Lu H."/>
        </authorList>
    </citation>
    <scope>NUCLEOTIDE SEQUENCE</scope>
    <source>
        <strain evidence="4">FT137W</strain>
    </source>
</reference>
<dbReference type="InterPro" id="IPR002052">
    <property type="entry name" value="DNA_methylase_N6_adenine_CS"/>
</dbReference>
<dbReference type="Proteomes" id="UP000678545">
    <property type="component" value="Unassembled WGS sequence"/>
</dbReference>
<dbReference type="GO" id="GO:0003676">
    <property type="term" value="F:nucleic acid binding"/>
    <property type="evidence" value="ECO:0007669"/>
    <property type="project" value="InterPro"/>
</dbReference>
<name>A0A941E4A0_9BURK</name>
<sequence length="223" mass="24948">MNHHKNLQKPTNVLGKQTKHGQASHQVRIIGGVWKRTPLTVISANGLRPTPDRVRETVFNWLHHLFAGQWGSVRCLDMFSGSGALGFEAASRGARQVCMFEAYPPAFRQLEQVKVKLRAEQVELIRGDALLLAQHRINAQEQFDVIFLDPPFHQNMLEKILPLCLNLLAQGGVIYVESETVLAPDLLGSDLSVGSFWQVIRQDKAGTVHFHLLQRSTETGEAV</sequence>
<dbReference type="SUPFAM" id="SSF53335">
    <property type="entry name" value="S-adenosyl-L-methionine-dependent methyltransferases"/>
    <property type="match status" value="1"/>
</dbReference>
<evidence type="ECO:0000256" key="3">
    <source>
        <dbReference type="SAM" id="MobiDB-lite"/>
    </source>
</evidence>
<dbReference type="AlphaFoldDB" id="A0A941E4A0"/>
<dbReference type="InterPro" id="IPR004398">
    <property type="entry name" value="RNA_MeTrfase_RsmD"/>
</dbReference>
<comment type="caution">
    <text evidence="4">The sequence shown here is derived from an EMBL/GenBank/DDBJ whole genome shotgun (WGS) entry which is preliminary data.</text>
</comment>